<dbReference type="Pfam" id="PF00320">
    <property type="entry name" value="GATA"/>
    <property type="match status" value="2"/>
</dbReference>
<dbReference type="GO" id="GO:0045165">
    <property type="term" value="P:cell fate commitment"/>
    <property type="evidence" value="ECO:0007669"/>
    <property type="project" value="TreeGrafter"/>
</dbReference>
<dbReference type="PROSITE" id="PS50114">
    <property type="entry name" value="GATA_ZN_FINGER_2"/>
    <property type="match status" value="2"/>
</dbReference>
<dbReference type="SMART" id="SM00401">
    <property type="entry name" value="ZnF_GATA"/>
    <property type="match status" value="2"/>
</dbReference>
<name>A0A3Q0J7W6_DIACI</name>
<feature type="region of interest" description="Disordered" evidence="10">
    <location>
        <begin position="106"/>
        <end position="145"/>
    </location>
</feature>
<accession>A0A3Q0J7W6</accession>
<dbReference type="PRINTS" id="PR00619">
    <property type="entry name" value="GATAZNFINGER"/>
</dbReference>
<dbReference type="CDD" id="cd00202">
    <property type="entry name" value="ZnF_GATA"/>
    <property type="match status" value="2"/>
</dbReference>
<reference evidence="13" key="1">
    <citation type="submission" date="2025-08" db="UniProtKB">
        <authorList>
            <consortium name="RefSeq"/>
        </authorList>
    </citation>
    <scope>IDENTIFICATION</scope>
</reference>
<dbReference type="KEGG" id="dci:103516330"/>
<evidence type="ECO:0000256" key="5">
    <source>
        <dbReference type="ARBA" id="ARBA00023015"/>
    </source>
</evidence>
<evidence type="ECO:0000256" key="4">
    <source>
        <dbReference type="ARBA" id="ARBA00022833"/>
    </source>
</evidence>
<evidence type="ECO:0000256" key="2">
    <source>
        <dbReference type="ARBA" id="ARBA00022723"/>
    </source>
</evidence>
<keyword evidence="3 9" id="KW-0863">Zinc-finger</keyword>
<gene>
    <name evidence="13" type="primary">LOC103516330</name>
</gene>
<organism evidence="12 13">
    <name type="scientific">Diaphorina citri</name>
    <name type="common">Asian citrus psyllid</name>
    <dbReference type="NCBI Taxonomy" id="121845"/>
    <lineage>
        <taxon>Eukaryota</taxon>
        <taxon>Metazoa</taxon>
        <taxon>Ecdysozoa</taxon>
        <taxon>Arthropoda</taxon>
        <taxon>Hexapoda</taxon>
        <taxon>Insecta</taxon>
        <taxon>Pterygota</taxon>
        <taxon>Neoptera</taxon>
        <taxon>Paraneoptera</taxon>
        <taxon>Hemiptera</taxon>
        <taxon>Sternorrhyncha</taxon>
        <taxon>Psylloidea</taxon>
        <taxon>Psyllidae</taxon>
        <taxon>Diaphorininae</taxon>
        <taxon>Diaphorina</taxon>
    </lineage>
</organism>
<dbReference type="InterPro" id="IPR000679">
    <property type="entry name" value="Znf_GATA"/>
</dbReference>
<keyword evidence="12" id="KW-1185">Reference proteome</keyword>
<dbReference type="STRING" id="121845.A0A3Q0J7W6"/>
<proteinExistence type="predicted"/>
<dbReference type="GO" id="GO:0045944">
    <property type="term" value="P:positive regulation of transcription by RNA polymerase II"/>
    <property type="evidence" value="ECO:0007669"/>
    <property type="project" value="TreeGrafter"/>
</dbReference>
<keyword evidence="4" id="KW-0862">Zinc</keyword>
<dbReference type="RefSeq" id="XP_026684564.1">
    <property type="nucleotide sequence ID" value="XM_026828763.1"/>
</dbReference>
<dbReference type="FunFam" id="3.30.50.10:FF:000032">
    <property type="entry name" value="Transcription factor GATA-3"/>
    <property type="match status" value="1"/>
</dbReference>
<dbReference type="PROSITE" id="PS00344">
    <property type="entry name" value="GATA_ZN_FINGER_1"/>
    <property type="match status" value="2"/>
</dbReference>
<evidence type="ECO:0000256" key="6">
    <source>
        <dbReference type="ARBA" id="ARBA00023125"/>
    </source>
</evidence>
<evidence type="ECO:0000256" key="7">
    <source>
        <dbReference type="ARBA" id="ARBA00023163"/>
    </source>
</evidence>
<dbReference type="SUPFAM" id="SSF57716">
    <property type="entry name" value="Glucocorticoid receptor-like (DNA-binding domain)"/>
    <property type="match status" value="2"/>
</dbReference>
<evidence type="ECO:0000259" key="11">
    <source>
        <dbReference type="PROSITE" id="PS50114"/>
    </source>
</evidence>
<sequence>MMLNMDIKECVNCAANSTPLWRRDGTGHHLCNACGLYNRINGVNRPPVRTNQKKALQQTGNKRSGVSCANCSTTCTTLWRRNNNGEPVCNACGLYFKLHNVNRPLSMKKESIQNRKRKPKNPGSSMSPPLLKTSDHHSARHHGHQLLTDGKLVLPHMSLGPGDSLVNSEHYIGQSPFLLSSTSLLNRHISR</sequence>
<keyword evidence="8" id="KW-0539">Nucleus</keyword>
<evidence type="ECO:0000256" key="8">
    <source>
        <dbReference type="ARBA" id="ARBA00023242"/>
    </source>
</evidence>
<dbReference type="GO" id="GO:0000981">
    <property type="term" value="F:DNA-binding transcription factor activity, RNA polymerase II-specific"/>
    <property type="evidence" value="ECO:0007669"/>
    <property type="project" value="TreeGrafter"/>
</dbReference>
<dbReference type="PANTHER" id="PTHR10071:SF281">
    <property type="entry name" value="BOX A-BINDING FACTOR-RELATED"/>
    <property type="match status" value="1"/>
</dbReference>
<keyword evidence="2" id="KW-0479">Metal-binding</keyword>
<dbReference type="PaxDb" id="121845-A0A3Q0J7W6"/>
<evidence type="ECO:0000256" key="3">
    <source>
        <dbReference type="ARBA" id="ARBA00022771"/>
    </source>
</evidence>
<dbReference type="AlphaFoldDB" id="A0A3Q0J7W6"/>
<dbReference type="GO" id="GO:0005634">
    <property type="term" value="C:nucleus"/>
    <property type="evidence" value="ECO:0007669"/>
    <property type="project" value="UniProtKB-SubCell"/>
</dbReference>
<evidence type="ECO:0000256" key="9">
    <source>
        <dbReference type="PROSITE-ProRule" id="PRU00094"/>
    </source>
</evidence>
<keyword evidence="5" id="KW-0805">Transcription regulation</keyword>
<dbReference type="Gene3D" id="3.30.50.10">
    <property type="entry name" value="Erythroid Transcription Factor GATA-1, subunit A"/>
    <property type="match status" value="2"/>
</dbReference>
<dbReference type="GO" id="GO:0008270">
    <property type="term" value="F:zinc ion binding"/>
    <property type="evidence" value="ECO:0007669"/>
    <property type="project" value="UniProtKB-KW"/>
</dbReference>
<evidence type="ECO:0000313" key="12">
    <source>
        <dbReference type="Proteomes" id="UP000079169"/>
    </source>
</evidence>
<keyword evidence="6" id="KW-0238">DNA-binding</keyword>
<dbReference type="GO" id="GO:0000122">
    <property type="term" value="P:negative regulation of transcription by RNA polymerase II"/>
    <property type="evidence" value="ECO:0007669"/>
    <property type="project" value="TreeGrafter"/>
</dbReference>
<dbReference type="GeneID" id="103516330"/>
<dbReference type="GO" id="GO:0000978">
    <property type="term" value="F:RNA polymerase II cis-regulatory region sequence-specific DNA binding"/>
    <property type="evidence" value="ECO:0007669"/>
    <property type="project" value="TreeGrafter"/>
</dbReference>
<dbReference type="Proteomes" id="UP000079169">
    <property type="component" value="Unplaced"/>
</dbReference>
<keyword evidence="7" id="KW-0804">Transcription</keyword>
<dbReference type="InterPro" id="IPR013088">
    <property type="entry name" value="Znf_NHR/GATA"/>
</dbReference>
<protein>
    <submittedName>
        <fullName evidence="13">Transcription factor GATA-5-like</fullName>
    </submittedName>
</protein>
<evidence type="ECO:0000256" key="1">
    <source>
        <dbReference type="ARBA" id="ARBA00004123"/>
    </source>
</evidence>
<feature type="domain" description="GATA-type" evidence="11">
    <location>
        <begin position="62"/>
        <end position="115"/>
    </location>
</feature>
<comment type="subcellular location">
    <subcellularLocation>
        <location evidence="1">Nucleus</location>
    </subcellularLocation>
</comment>
<dbReference type="InterPro" id="IPR039355">
    <property type="entry name" value="Transcription_factor_GATA"/>
</dbReference>
<feature type="domain" description="GATA-type" evidence="11">
    <location>
        <begin position="4"/>
        <end position="59"/>
    </location>
</feature>
<evidence type="ECO:0000313" key="13">
    <source>
        <dbReference type="RefSeq" id="XP_026684564.1"/>
    </source>
</evidence>
<dbReference type="PANTHER" id="PTHR10071">
    <property type="entry name" value="TRANSCRIPTION FACTOR GATA FAMILY MEMBER"/>
    <property type="match status" value="1"/>
</dbReference>
<evidence type="ECO:0000256" key="10">
    <source>
        <dbReference type="SAM" id="MobiDB-lite"/>
    </source>
</evidence>